<protein>
    <submittedName>
        <fullName evidence="1">Uncharacterized protein</fullName>
    </submittedName>
</protein>
<dbReference type="Pfam" id="PF05339">
    <property type="entry name" value="DUF739"/>
    <property type="match status" value="1"/>
</dbReference>
<name>A0AA49X8B9_9VIRU</name>
<dbReference type="Gene3D" id="1.10.260.40">
    <property type="entry name" value="lambda repressor-like DNA-binding domains"/>
    <property type="match status" value="1"/>
</dbReference>
<reference evidence="1" key="1">
    <citation type="submission" date="2023-04" db="EMBL/GenBank/DDBJ databases">
        <title>The human skin virome in hidradenitis suppurativa patients.</title>
        <authorList>
            <person name="Jansen D."/>
        </authorList>
    </citation>
    <scope>NUCLEOTIDE SEQUENCE</scope>
    <source>
        <strain evidence="1">VC3_JansenPhageH</strain>
    </source>
</reference>
<dbReference type="SUPFAM" id="SSF47413">
    <property type="entry name" value="lambda repressor-like DNA-binding domains"/>
    <property type="match status" value="1"/>
</dbReference>
<sequence>MEYDYRKLRGKIIEVFGSQTKFAKALGVSDRTVSLKLNNERGWTQEEINKSMTLFDEPSGRIKDYFFTLKVQ</sequence>
<proteinExistence type="predicted"/>
<dbReference type="EMBL" id="OQ890319">
    <property type="protein sequence ID" value="WLJ25907.1"/>
    <property type="molecule type" value="Genomic_DNA"/>
</dbReference>
<dbReference type="InterPro" id="IPR010982">
    <property type="entry name" value="Lambda_DNA-bd_dom_sf"/>
</dbReference>
<organism evidence="1">
    <name type="scientific">Firmicutes phage HS11</name>
    <dbReference type="NCBI Taxonomy" id="3056393"/>
    <lineage>
        <taxon>Viruses</taxon>
    </lineage>
</organism>
<accession>A0AA49X8B9</accession>
<dbReference type="GO" id="GO:0003677">
    <property type="term" value="F:DNA binding"/>
    <property type="evidence" value="ECO:0007669"/>
    <property type="project" value="InterPro"/>
</dbReference>
<dbReference type="InterPro" id="IPR008003">
    <property type="entry name" value="DUF739"/>
</dbReference>
<evidence type="ECO:0000313" key="1">
    <source>
        <dbReference type="EMBL" id="WLJ25907.1"/>
    </source>
</evidence>